<dbReference type="PANTHER" id="PTHR19241">
    <property type="entry name" value="ATP-BINDING CASSETTE TRANSPORTER"/>
    <property type="match status" value="1"/>
</dbReference>
<dbReference type="InterPro" id="IPR034001">
    <property type="entry name" value="ABCG_PDR_1"/>
</dbReference>
<feature type="domain" description="ABC transporter" evidence="11">
    <location>
        <begin position="118"/>
        <end position="369"/>
    </location>
</feature>
<evidence type="ECO:0000256" key="10">
    <source>
        <dbReference type="SAM" id="Phobius"/>
    </source>
</evidence>
<feature type="transmembrane region" description="Helical" evidence="10">
    <location>
        <begin position="591"/>
        <end position="612"/>
    </location>
</feature>
<dbReference type="CDD" id="cd03233">
    <property type="entry name" value="ABCG_PDR_domain1"/>
    <property type="match status" value="1"/>
</dbReference>
<feature type="transmembrane region" description="Helical" evidence="10">
    <location>
        <begin position="1422"/>
        <end position="1443"/>
    </location>
</feature>
<keyword evidence="7 10" id="KW-1133">Transmembrane helix</keyword>
<gene>
    <name evidence="12" type="ORF">BJX67DRAFT_348928</name>
</gene>
<feature type="transmembrane region" description="Helical" evidence="10">
    <location>
        <begin position="514"/>
        <end position="535"/>
    </location>
</feature>
<dbReference type="CDD" id="cd03232">
    <property type="entry name" value="ABCG_PDR_domain2"/>
    <property type="match status" value="1"/>
</dbReference>
<evidence type="ECO:0000256" key="8">
    <source>
        <dbReference type="ARBA" id="ARBA00023136"/>
    </source>
</evidence>
<comment type="subcellular location">
    <subcellularLocation>
        <location evidence="1">Membrane</location>
        <topology evidence="1">Multi-pass membrane protein</topology>
    </subcellularLocation>
</comment>
<evidence type="ECO:0000313" key="13">
    <source>
        <dbReference type="Proteomes" id="UP001610432"/>
    </source>
</evidence>
<evidence type="ECO:0000256" key="1">
    <source>
        <dbReference type="ARBA" id="ARBA00004141"/>
    </source>
</evidence>
<dbReference type="PROSITE" id="PS50893">
    <property type="entry name" value="ABC_TRANSPORTER_2"/>
    <property type="match status" value="2"/>
</dbReference>
<keyword evidence="8 10" id="KW-0472">Membrane</keyword>
<dbReference type="InterPro" id="IPR003593">
    <property type="entry name" value="AAA+_ATPase"/>
</dbReference>
<evidence type="ECO:0000313" key="12">
    <source>
        <dbReference type="EMBL" id="KAL2869159.1"/>
    </source>
</evidence>
<evidence type="ECO:0000256" key="7">
    <source>
        <dbReference type="ARBA" id="ARBA00022989"/>
    </source>
</evidence>
<feature type="region of interest" description="Disordered" evidence="9">
    <location>
        <begin position="1"/>
        <end position="33"/>
    </location>
</feature>
<dbReference type="EMBL" id="JBFXLQ010000011">
    <property type="protein sequence ID" value="KAL2869159.1"/>
    <property type="molecule type" value="Genomic_DNA"/>
</dbReference>
<dbReference type="RefSeq" id="XP_070888138.1">
    <property type="nucleotide sequence ID" value="XM_071028695.1"/>
</dbReference>
<dbReference type="Pfam" id="PF14510">
    <property type="entry name" value="ABC_trans_N"/>
    <property type="match status" value="1"/>
</dbReference>
<reference evidence="12 13" key="1">
    <citation type="submission" date="2024-07" db="EMBL/GenBank/DDBJ databases">
        <title>Section-level genome sequencing and comparative genomics of Aspergillus sections Usti and Cavernicolus.</title>
        <authorList>
            <consortium name="Lawrence Berkeley National Laboratory"/>
            <person name="Nybo J.L."/>
            <person name="Vesth T.C."/>
            <person name="Theobald S."/>
            <person name="Frisvad J.C."/>
            <person name="Larsen T.O."/>
            <person name="Kjaerboelling I."/>
            <person name="Rothschild-Mancinelli K."/>
            <person name="Lyhne E.K."/>
            <person name="Kogle M.E."/>
            <person name="Barry K."/>
            <person name="Clum A."/>
            <person name="Na H."/>
            <person name="Ledsgaard L."/>
            <person name="Lin J."/>
            <person name="Lipzen A."/>
            <person name="Kuo A."/>
            <person name="Riley R."/>
            <person name="Mondo S."/>
            <person name="Labutti K."/>
            <person name="Haridas S."/>
            <person name="Pangalinan J."/>
            <person name="Salamov A.A."/>
            <person name="Simmons B.A."/>
            <person name="Magnuson J.K."/>
            <person name="Chen J."/>
            <person name="Drula E."/>
            <person name="Henrissat B."/>
            <person name="Wiebenga A."/>
            <person name="Lubbers R.J."/>
            <person name="Gomes A.C."/>
            <person name="Macurrencykelacurrency M.R."/>
            <person name="Stajich J."/>
            <person name="Grigoriev I.V."/>
            <person name="Mortensen U.H."/>
            <person name="De Vries R.P."/>
            <person name="Baker S.E."/>
            <person name="Andersen M.R."/>
        </authorList>
    </citation>
    <scope>NUCLEOTIDE SEQUENCE [LARGE SCALE GENOMIC DNA]</scope>
    <source>
        <strain evidence="12 13">CBS 449.75</strain>
    </source>
</reference>
<feature type="region of interest" description="Disordered" evidence="9">
    <location>
        <begin position="780"/>
        <end position="808"/>
    </location>
</feature>
<dbReference type="SUPFAM" id="SSF52540">
    <property type="entry name" value="P-loop containing nucleoside triphosphate hydrolases"/>
    <property type="match status" value="2"/>
</dbReference>
<comment type="caution">
    <text evidence="12">The sequence shown here is derived from an EMBL/GenBank/DDBJ whole genome shotgun (WGS) entry which is preliminary data.</text>
</comment>
<dbReference type="InterPro" id="IPR003439">
    <property type="entry name" value="ABC_transporter-like_ATP-bd"/>
</dbReference>
<keyword evidence="6" id="KW-0067">ATP-binding</keyword>
<dbReference type="InterPro" id="IPR027417">
    <property type="entry name" value="P-loop_NTPase"/>
</dbReference>
<dbReference type="InterPro" id="IPR010929">
    <property type="entry name" value="PDR_CDR_ABC"/>
</dbReference>
<keyword evidence="4 10" id="KW-0812">Transmembrane</keyword>
<evidence type="ECO:0000256" key="3">
    <source>
        <dbReference type="ARBA" id="ARBA00022448"/>
    </source>
</evidence>
<feature type="transmembrane region" description="Helical" evidence="10">
    <location>
        <begin position="731"/>
        <end position="752"/>
    </location>
</feature>
<keyword evidence="3" id="KW-0813">Transport</keyword>
<dbReference type="InterPro" id="IPR013525">
    <property type="entry name" value="ABC2_TM"/>
</dbReference>
<evidence type="ECO:0000259" key="11">
    <source>
        <dbReference type="PROSITE" id="PS50893"/>
    </source>
</evidence>
<dbReference type="PROSITE" id="PS00211">
    <property type="entry name" value="ABC_TRANSPORTER_1"/>
    <property type="match status" value="1"/>
</dbReference>
<comment type="similarity">
    <text evidence="2">Belongs to the ABC transporter superfamily. ABCG family. PDR (TC 3.A.1.205) subfamily.</text>
</comment>
<sequence length="1451" mass="162225">MPENPLSKVPSDATKGGISKSQSDRGDDDIDEAIRRLARSVSRNAATAEYDDIFHPPPGSKLDPHSSAFDTRVWAEALVQYESRNLDEGGRRKSGVSFRNLEVYGFGTPTDYQMTVGSSIVSLISRRRKRRIGILHGAQGLVDAGEMLLVLGPPGSGCSTLLKTLAGEMEGLYLGDDATINYRGVSRKEMCNYFRGEAIYTGENDVHFPMLSVGDTLSFAARARAPRELPAGLKVAEYSKLLRDVVMTVFGISHTVNTVVGNDFIRGVSGGERKRVSIAEAALSDAPLQCWDNSTRGLDSSNAVGFCKTLRTATKLLESSAIVSLYQAPQEAYELFDNVMVLYEGREIFFGPTPEARAYFEELGFECPFQQTTPDFLTSMTNPDERRIRPGFDGKVPITAKEFHERWRTSDHYQRLMLQINAYESKFSLRSECRDEFVASRRAQQARSQRLKSPYTLSYIQQTALCVWRGWKRLLADPSLTYIQLGGNTIMALVLGSIFFNLHGDTNSFYGRGGLIFFALLLSAFASVLEILTLYEQRPVVEKHKQFALYHPSAEAIASMITDIPYKLLNTLSFNLTLYLMANLRREAGPIFFFLLVAFLSTMVTSSLFRTVASVSRTMSQAMVPAALLVLGLIMYTGFTIPTMYMPGWSRWIAYINPLSYAFESLMINEFHDREFACSVIVPSGADYATVDIDNQACAEVGGVFGSMTVHGDRYINAKFNYYHSNKWRNVGILVAFWVILTATYLTAAELLSMAKGKGEVLVFRRSHYVKQNSARRMAEADDAEALSPQTATPALSDAAQKTDDSPYKGPTFHWQDVCYDIKHKGEVRRLLDHVDGWVQPGTLTALMGVSGAGKTTLLNILANRVTTGVVTGEMLVDGVPRDTAFQRKTGYVQQGDVHISTCSVREALEFSALLRQPANVSHNEKMSHVEEVIRLLGMEEYADAIIGVPGEGLNIEQRRRLTIGIELAAKPEVVLFLDEPTSGLDSQTSWAICQLLKRLSRSGQAVLCTIHQPSAMLFQEFDNLLLLAKGGKTVYFGEIGQNSTTLTQYLEVNGEQRCPSDANPAEWMLEVIGAAPGSQTTVEWPRVWRESQEYQRVKETLDKMRASRTPIVDKPTSPSNSRPYAASFARQWWLVQKRVAAQYWRTPSYIYSKVALTVGSTLFIGFSFFKAPNTIQGLQNQMYAVMMFFSMFGQLSEQIMPQFISQREVYEARERPSKMYDWKVLILSNLMIEILWNTLMTVMAYFCWYYPIGLYQNAVPTDEVASRGWLTFLFVWEFMMFTSTFTHVLVAGMESADAAGSLGNICYMLCLTFCGILVKKASLPGFWTFMYYVSPFTWLASGLLSTGLAEAGVECASNEYVRFPPPTGQSCGSYMASYLSASGGYLTDANNTAQCEFCPLRSTNEYLSTVNIRFEDRWRNFGIVLVYVVANAVGALAVYWLVRMPKRSRR</sequence>
<feature type="domain" description="ABC transporter" evidence="11">
    <location>
        <begin position="813"/>
        <end position="1056"/>
    </location>
</feature>
<accession>A0ABR4LY93</accession>
<evidence type="ECO:0000256" key="9">
    <source>
        <dbReference type="SAM" id="MobiDB-lite"/>
    </source>
</evidence>
<dbReference type="Pfam" id="PF00005">
    <property type="entry name" value="ABC_tran"/>
    <property type="match status" value="2"/>
</dbReference>
<dbReference type="InterPro" id="IPR017871">
    <property type="entry name" value="ABC_transporter-like_CS"/>
</dbReference>
<dbReference type="Pfam" id="PF06422">
    <property type="entry name" value="PDR_CDR"/>
    <property type="match status" value="1"/>
</dbReference>
<dbReference type="Proteomes" id="UP001610432">
    <property type="component" value="Unassembled WGS sequence"/>
</dbReference>
<evidence type="ECO:0000256" key="2">
    <source>
        <dbReference type="ARBA" id="ARBA00006012"/>
    </source>
</evidence>
<dbReference type="SMART" id="SM00382">
    <property type="entry name" value="AAA"/>
    <property type="match status" value="2"/>
</dbReference>
<feature type="transmembrane region" description="Helical" evidence="10">
    <location>
        <begin position="1306"/>
        <end position="1334"/>
    </location>
</feature>
<dbReference type="InterPro" id="IPR034003">
    <property type="entry name" value="ABCG_PDR_2"/>
</dbReference>
<dbReference type="InterPro" id="IPR029481">
    <property type="entry name" value="ABC_trans_N"/>
</dbReference>
<evidence type="ECO:0000256" key="6">
    <source>
        <dbReference type="ARBA" id="ARBA00022840"/>
    </source>
</evidence>
<feature type="transmembrane region" description="Helical" evidence="10">
    <location>
        <begin position="1272"/>
        <end position="1294"/>
    </location>
</feature>
<dbReference type="Gene3D" id="3.40.50.300">
    <property type="entry name" value="P-loop containing nucleotide triphosphate hydrolases"/>
    <property type="match status" value="2"/>
</dbReference>
<evidence type="ECO:0000256" key="4">
    <source>
        <dbReference type="ARBA" id="ARBA00022692"/>
    </source>
</evidence>
<feature type="transmembrane region" description="Helical" evidence="10">
    <location>
        <begin position="624"/>
        <end position="645"/>
    </location>
</feature>
<feature type="transmembrane region" description="Helical" evidence="10">
    <location>
        <begin position="482"/>
        <end position="502"/>
    </location>
</feature>
<organism evidence="12 13">
    <name type="scientific">Aspergillus lucknowensis</name>
    <dbReference type="NCBI Taxonomy" id="176173"/>
    <lineage>
        <taxon>Eukaryota</taxon>
        <taxon>Fungi</taxon>
        <taxon>Dikarya</taxon>
        <taxon>Ascomycota</taxon>
        <taxon>Pezizomycotina</taxon>
        <taxon>Eurotiomycetes</taxon>
        <taxon>Eurotiomycetidae</taxon>
        <taxon>Eurotiales</taxon>
        <taxon>Aspergillaceae</taxon>
        <taxon>Aspergillus</taxon>
        <taxon>Aspergillus subgen. Nidulantes</taxon>
    </lineage>
</organism>
<dbReference type="Pfam" id="PF01061">
    <property type="entry name" value="ABC2_membrane"/>
    <property type="match status" value="2"/>
</dbReference>
<keyword evidence="5" id="KW-0547">Nucleotide-binding</keyword>
<keyword evidence="13" id="KW-1185">Reference proteome</keyword>
<name>A0ABR4LY93_9EURO</name>
<feature type="transmembrane region" description="Helical" evidence="10">
    <location>
        <begin position="1225"/>
        <end position="1252"/>
    </location>
</feature>
<dbReference type="GeneID" id="98143767"/>
<proteinExistence type="inferred from homology"/>
<evidence type="ECO:0000256" key="5">
    <source>
        <dbReference type="ARBA" id="ARBA00022741"/>
    </source>
</evidence>
<protein>
    <submittedName>
        <fullName evidence="12">ABC-2 type transporter-domain-containing protein</fullName>
    </submittedName>
</protein>